<proteinExistence type="predicted"/>
<dbReference type="EMBL" id="BPQJ01000008">
    <property type="protein sequence ID" value="GJD62084.1"/>
    <property type="molecule type" value="Genomic_DNA"/>
</dbReference>
<name>A0AA37HA61_9HYPH</name>
<reference evidence="1" key="1">
    <citation type="journal article" date="2016" name="Front. Microbiol.">
        <title>Genome Sequence of the Piezophilic, Mesophilic Sulfate-Reducing Bacterium Desulfovibrio indicus J2T.</title>
        <authorList>
            <person name="Cao J."/>
            <person name="Maignien L."/>
            <person name="Shao Z."/>
            <person name="Alain K."/>
            <person name="Jebbar M."/>
        </authorList>
    </citation>
    <scope>NUCLEOTIDE SEQUENCE</scope>
    <source>
        <strain evidence="1">JCM 32048</strain>
    </source>
</reference>
<dbReference type="Pfam" id="PF00300">
    <property type="entry name" value="His_Phos_1"/>
    <property type="match status" value="1"/>
</dbReference>
<dbReference type="Gene3D" id="3.40.50.1240">
    <property type="entry name" value="Phosphoglycerate mutase-like"/>
    <property type="match status" value="1"/>
</dbReference>
<reference evidence="1" key="2">
    <citation type="submission" date="2021-08" db="EMBL/GenBank/DDBJ databases">
        <authorList>
            <person name="Tani A."/>
            <person name="Ola A."/>
            <person name="Ogura Y."/>
            <person name="Katsura K."/>
            <person name="Hayashi T."/>
        </authorList>
    </citation>
    <scope>NUCLEOTIDE SEQUENCE</scope>
    <source>
        <strain evidence="1">JCM 32048</strain>
    </source>
</reference>
<evidence type="ECO:0000313" key="1">
    <source>
        <dbReference type="EMBL" id="GJD62084.1"/>
    </source>
</evidence>
<dbReference type="CDD" id="cd07067">
    <property type="entry name" value="HP_PGM_like"/>
    <property type="match status" value="1"/>
</dbReference>
<dbReference type="AlphaFoldDB" id="A0AA37HA61"/>
<sequence length="143" mass="15347">MLVFVLRHADKRPFPADDLSEAGRERAELLARMLARSGVKKAYHSGAVRARKTLDPLAHAIGSSLDIVELPAPPDIIRTIIALPETTVAIVVGHSNTVGPIIEGLCGIAVTPIADETFDDLFMVSLNPAGRPNFTHLKYGAET</sequence>
<dbReference type="InterPro" id="IPR029033">
    <property type="entry name" value="His_PPase_superfam"/>
</dbReference>
<comment type="caution">
    <text evidence="1">The sequence shown here is derived from an EMBL/GenBank/DDBJ whole genome shotgun (WGS) entry which is preliminary data.</text>
</comment>
<dbReference type="InterPro" id="IPR013078">
    <property type="entry name" value="His_Pase_superF_clade-1"/>
</dbReference>
<evidence type="ECO:0000313" key="2">
    <source>
        <dbReference type="Proteomes" id="UP001055286"/>
    </source>
</evidence>
<gene>
    <name evidence="1" type="ORF">MPEAHAMD_2233</name>
</gene>
<organism evidence="1 2">
    <name type="scientific">Methylobacterium frigidaeris</name>
    <dbReference type="NCBI Taxonomy" id="2038277"/>
    <lineage>
        <taxon>Bacteria</taxon>
        <taxon>Pseudomonadati</taxon>
        <taxon>Pseudomonadota</taxon>
        <taxon>Alphaproteobacteria</taxon>
        <taxon>Hyphomicrobiales</taxon>
        <taxon>Methylobacteriaceae</taxon>
        <taxon>Methylobacterium</taxon>
    </lineage>
</organism>
<evidence type="ECO:0008006" key="3">
    <source>
        <dbReference type="Google" id="ProtNLM"/>
    </source>
</evidence>
<accession>A0AA37HA61</accession>
<keyword evidence="2" id="KW-1185">Reference proteome</keyword>
<protein>
    <recommendedName>
        <fullName evidence="3">Histidine phosphatase family protein</fullName>
    </recommendedName>
</protein>
<dbReference type="RefSeq" id="WP_099900011.1">
    <property type="nucleotide sequence ID" value="NZ_BPQJ01000008.1"/>
</dbReference>
<dbReference type="Proteomes" id="UP001055286">
    <property type="component" value="Unassembled WGS sequence"/>
</dbReference>
<dbReference type="SUPFAM" id="SSF53254">
    <property type="entry name" value="Phosphoglycerate mutase-like"/>
    <property type="match status" value="1"/>
</dbReference>